<dbReference type="RefSeq" id="WP_149812184.1">
    <property type="nucleotide sequence ID" value="NZ_VUKA01000004.1"/>
</dbReference>
<keyword evidence="4" id="KW-0520">NAD</keyword>
<protein>
    <recommendedName>
        <fullName evidence="7">Alcohol dehydrogenase 2</fullName>
    </recommendedName>
    <alternativeName>
        <fullName evidence="8">Alcohol dehydrogenase II</fullName>
    </alternativeName>
</protein>
<dbReference type="PANTHER" id="PTHR11496">
    <property type="entry name" value="ALCOHOL DEHYDROGENASE"/>
    <property type="match status" value="1"/>
</dbReference>
<sequence>MIAAIALPGILRIGGGAFAETRAVLESLGLSRPLIVTDPMMVKFGLAERLQGLLGGAAVFSDTVPEPDTDAVDRARAAVLAGDYDCLVALGGGSPIDTAKAVAVLAKQGGRMRDYKAPAQNSGPALPVIGIPTTAGTGSEATRFTVITDSETHEKMLCIGQSFLPVAAIVDYELTLSKPPRLTADTGVDALTHAIEAYVSRRANPFSDGFALNAMRAIAGHLRRAYRDGQDRAAREAMMLGATQAGIAFSNASVALVHGMSRPIGAHFHVPHGLSNAMLLPAVTAYSAPAAERRYADCARAMGLAGSDRDDAFAVAALLDELRALNRDLAVPGPRAYGIEEAAWFRLLPLMAQQAIASGSPANNPMVPDEAAIQALYQQVWAE</sequence>
<dbReference type="InterPro" id="IPR056798">
    <property type="entry name" value="ADH_Fe_C"/>
</dbReference>
<evidence type="ECO:0000256" key="7">
    <source>
        <dbReference type="ARBA" id="ARBA00074848"/>
    </source>
</evidence>
<evidence type="ECO:0000259" key="9">
    <source>
        <dbReference type="Pfam" id="PF00465"/>
    </source>
</evidence>
<proteinExistence type="inferred from homology"/>
<keyword evidence="3" id="KW-0560">Oxidoreductase</keyword>
<evidence type="ECO:0000313" key="11">
    <source>
        <dbReference type="EMBL" id="KAA2213071.1"/>
    </source>
</evidence>
<dbReference type="Pfam" id="PF00465">
    <property type="entry name" value="Fe-ADH"/>
    <property type="match status" value="1"/>
</dbReference>
<dbReference type="Gene3D" id="3.40.50.1970">
    <property type="match status" value="1"/>
</dbReference>
<dbReference type="InterPro" id="IPR001670">
    <property type="entry name" value="ADH_Fe/GldA"/>
</dbReference>
<dbReference type="CDD" id="cd08194">
    <property type="entry name" value="Fe-ADH-like"/>
    <property type="match status" value="1"/>
</dbReference>
<evidence type="ECO:0000256" key="1">
    <source>
        <dbReference type="ARBA" id="ARBA00001962"/>
    </source>
</evidence>
<evidence type="ECO:0000256" key="5">
    <source>
        <dbReference type="ARBA" id="ARBA00049164"/>
    </source>
</evidence>
<comment type="catalytic activity">
    <reaction evidence="6">
        <text>a primary alcohol + NAD(+) = an aldehyde + NADH + H(+)</text>
        <dbReference type="Rhea" id="RHEA:10736"/>
        <dbReference type="ChEBI" id="CHEBI:15378"/>
        <dbReference type="ChEBI" id="CHEBI:15734"/>
        <dbReference type="ChEBI" id="CHEBI:17478"/>
        <dbReference type="ChEBI" id="CHEBI:57540"/>
        <dbReference type="ChEBI" id="CHEBI:57945"/>
        <dbReference type="EC" id="1.1.1.1"/>
    </reaction>
</comment>
<organism evidence="11 12">
    <name type="scientific">Teichococcus oryzae</name>
    <dbReference type="NCBI Taxonomy" id="1608942"/>
    <lineage>
        <taxon>Bacteria</taxon>
        <taxon>Pseudomonadati</taxon>
        <taxon>Pseudomonadota</taxon>
        <taxon>Alphaproteobacteria</taxon>
        <taxon>Acetobacterales</taxon>
        <taxon>Roseomonadaceae</taxon>
        <taxon>Roseomonas</taxon>
    </lineage>
</organism>
<comment type="cofactor">
    <cofactor evidence="1">
        <name>Fe cation</name>
        <dbReference type="ChEBI" id="CHEBI:24875"/>
    </cofactor>
</comment>
<dbReference type="PROSITE" id="PS00913">
    <property type="entry name" value="ADH_IRON_1"/>
    <property type="match status" value="1"/>
</dbReference>
<dbReference type="GO" id="GO:0046872">
    <property type="term" value="F:metal ion binding"/>
    <property type="evidence" value="ECO:0007669"/>
    <property type="project" value="InterPro"/>
</dbReference>
<feature type="domain" description="Fe-containing alcohol dehydrogenase-like C-terminal" evidence="10">
    <location>
        <begin position="183"/>
        <end position="380"/>
    </location>
</feature>
<dbReference type="FunFam" id="1.20.1090.10:FF:000001">
    <property type="entry name" value="Aldehyde-alcohol dehydrogenase"/>
    <property type="match status" value="1"/>
</dbReference>
<dbReference type="EMBL" id="VUKA01000004">
    <property type="protein sequence ID" value="KAA2213071.1"/>
    <property type="molecule type" value="Genomic_DNA"/>
</dbReference>
<evidence type="ECO:0000256" key="2">
    <source>
        <dbReference type="ARBA" id="ARBA00007358"/>
    </source>
</evidence>
<feature type="domain" description="Alcohol dehydrogenase iron-type/glycerol dehydrogenase GldA" evidence="9">
    <location>
        <begin position="9"/>
        <end position="171"/>
    </location>
</feature>
<gene>
    <name evidence="11" type="ORF">F0Q34_10530</name>
</gene>
<evidence type="ECO:0000256" key="3">
    <source>
        <dbReference type="ARBA" id="ARBA00023002"/>
    </source>
</evidence>
<dbReference type="Gene3D" id="1.20.1090.10">
    <property type="entry name" value="Dehydroquinate synthase-like - alpha domain"/>
    <property type="match status" value="1"/>
</dbReference>
<dbReference type="FunFam" id="3.40.50.1970:FF:000003">
    <property type="entry name" value="Alcohol dehydrogenase, iron-containing"/>
    <property type="match status" value="1"/>
</dbReference>
<dbReference type="InterPro" id="IPR039697">
    <property type="entry name" value="Alcohol_dehydrogenase_Fe"/>
</dbReference>
<reference evidence="11 12" key="1">
    <citation type="journal article" date="2015" name="Int. J. Syst. Evol. Microbiol.">
        <title>Roseomonas oryzae sp. nov., isolated from paddy rhizosphere soil.</title>
        <authorList>
            <person name="Ramaprasad E.V."/>
            <person name="Sasikala Ch."/>
            <person name="Ramana Ch.V."/>
        </authorList>
    </citation>
    <scope>NUCLEOTIDE SEQUENCE [LARGE SCALE GENOMIC DNA]</scope>
    <source>
        <strain evidence="11 12">KCTC 42542</strain>
    </source>
</reference>
<evidence type="ECO:0000256" key="8">
    <source>
        <dbReference type="ARBA" id="ARBA00076680"/>
    </source>
</evidence>
<evidence type="ECO:0000256" key="4">
    <source>
        <dbReference type="ARBA" id="ARBA00023027"/>
    </source>
</evidence>
<comment type="caution">
    <text evidence="11">The sequence shown here is derived from an EMBL/GenBank/DDBJ whole genome shotgun (WGS) entry which is preliminary data.</text>
</comment>
<dbReference type="PANTHER" id="PTHR11496:SF102">
    <property type="entry name" value="ALCOHOL DEHYDROGENASE 4"/>
    <property type="match status" value="1"/>
</dbReference>
<dbReference type="Proteomes" id="UP000322110">
    <property type="component" value="Unassembled WGS sequence"/>
</dbReference>
<dbReference type="AlphaFoldDB" id="A0A5B2TF22"/>
<name>A0A5B2TF22_9PROT</name>
<evidence type="ECO:0000313" key="12">
    <source>
        <dbReference type="Proteomes" id="UP000322110"/>
    </source>
</evidence>
<dbReference type="InterPro" id="IPR018211">
    <property type="entry name" value="ADH_Fe_CS"/>
</dbReference>
<comment type="similarity">
    <text evidence="2">Belongs to the iron-containing alcohol dehydrogenase family.</text>
</comment>
<comment type="catalytic activity">
    <reaction evidence="5">
        <text>a secondary alcohol + NAD(+) = a ketone + NADH + H(+)</text>
        <dbReference type="Rhea" id="RHEA:10740"/>
        <dbReference type="ChEBI" id="CHEBI:15378"/>
        <dbReference type="ChEBI" id="CHEBI:17087"/>
        <dbReference type="ChEBI" id="CHEBI:35681"/>
        <dbReference type="ChEBI" id="CHEBI:57540"/>
        <dbReference type="ChEBI" id="CHEBI:57945"/>
        <dbReference type="EC" id="1.1.1.1"/>
    </reaction>
</comment>
<dbReference type="Pfam" id="PF25137">
    <property type="entry name" value="ADH_Fe_C"/>
    <property type="match status" value="1"/>
</dbReference>
<dbReference type="GO" id="GO:0004022">
    <property type="term" value="F:alcohol dehydrogenase (NAD+) activity"/>
    <property type="evidence" value="ECO:0007669"/>
    <property type="project" value="UniProtKB-EC"/>
</dbReference>
<dbReference type="SUPFAM" id="SSF56796">
    <property type="entry name" value="Dehydroquinate synthase-like"/>
    <property type="match status" value="1"/>
</dbReference>
<accession>A0A5B2TF22</accession>
<evidence type="ECO:0000259" key="10">
    <source>
        <dbReference type="Pfam" id="PF25137"/>
    </source>
</evidence>
<evidence type="ECO:0000256" key="6">
    <source>
        <dbReference type="ARBA" id="ARBA00049243"/>
    </source>
</evidence>
<keyword evidence="12" id="KW-1185">Reference proteome</keyword>
<dbReference type="OrthoDB" id="9815791at2"/>